<dbReference type="EMBL" id="BJMV01000005">
    <property type="protein sequence ID" value="GEB85364.1"/>
    <property type="molecule type" value="Genomic_DNA"/>
</dbReference>
<gene>
    <name evidence="2" type="ORF">APE01nite_11610</name>
</gene>
<evidence type="ECO:0000313" key="3">
    <source>
        <dbReference type="Proteomes" id="UP000317730"/>
    </source>
</evidence>
<dbReference type="RefSeq" id="WP_141375558.1">
    <property type="nucleotide sequence ID" value="NZ_BAPL01000001.1"/>
</dbReference>
<keyword evidence="3" id="KW-1185">Reference proteome</keyword>
<keyword evidence="2" id="KW-0808">Transferase</keyword>
<dbReference type="Proteomes" id="UP000317730">
    <property type="component" value="Unassembled WGS sequence"/>
</dbReference>
<dbReference type="CDD" id="cd06223">
    <property type="entry name" value="PRTases_typeI"/>
    <property type="match status" value="1"/>
</dbReference>
<accession>A0A4Y3TUF2</accession>
<evidence type="ECO:0000313" key="2">
    <source>
        <dbReference type="EMBL" id="GEB85364.1"/>
    </source>
</evidence>
<reference evidence="2 3" key="1">
    <citation type="submission" date="2019-06" db="EMBL/GenBank/DDBJ databases">
        <title>Whole genome shotgun sequence of Acetobacter peroxydans NBRC 13755.</title>
        <authorList>
            <person name="Hosoyama A."/>
            <person name="Uohara A."/>
            <person name="Ohji S."/>
            <person name="Ichikawa N."/>
        </authorList>
    </citation>
    <scope>NUCLEOTIDE SEQUENCE [LARGE SCALE GENOMIC DNA]</scope>
    <source>
        <strain evidence="2 3">NBRC 13755</strain>
    </source>
</reference>
<protein>
    <submittedName>
        <fullName evidence="2">Phosphoribosyltransferase</fullName>
    </submittedName>
</protein>
<keyword evidence="2" id="KW-0328">Glycosyltransferase</keyword>
<dbReference type="GO" id="GO:0016757">
    <property type="term" value="F:glycosyltransferase activity"/>
    <property type="evidence" value="ECO:0007669"/>
    <property type="project" value="UniProtKB-KW"/>
</dbReference>
<dbReference type="Pfam" id="PF00156">
    <property type="entry name" value="Pribosyltran"/>
    <property type="match status" value="1"/>
</dbReference>
<dbReference type="Gene3D" id="3.40.50.2020">
    <property type="match status" value="1"/>
</dbReference>
<evidence type="ECO:0000259" key="1">
    <source>
        <dbReference type="Pfam" id="PF00156"/>
    </source>
</evidence>
<comment type="caution">
    <text evidence="2">The sequence shown here is derived from an EMBL/GenBank/DDBJ whole genome shotgun (WGS) entry which is preliminary data.</text>
</comment>
<name>A0A4Y3TUF2_9PROT</name>
<dbReference type="InterPro" id="IPR000836">
    <property type="entry name" value="PRTase_dom"/>
</dbReference>
<dbReference type="OrthoDB" id="9810066at2"/>
<organism evidence="2 3">
    <name type="scientific">Acetobacter peroxydans</name>
    <dbReference type="NCBI Taxonomy" id="104098"/>
    <lineage>
        <taxon>Bacteria</taxon>
        <taxon>Pseudomonadati</taxon>
        <taxon>Pseudomonadota</taxon>
        <taxon>Alphaproteobacteria</taxon>
        <taxon>Acetobacterales</taxon>
        <taxon>Acetobacteraceae</taxon>
        <taxon>Acetobacter</taxon>
    </lineage>
</organism>
<dbReference type="InterPro" id="IPR029057">
    <property type="entry name" value="PRTase-like"/>
</dbReference>
<proteinExistence type="predicted"/>
<dbReference type="AlphaFoldDB" id="A0A4Y3TUF2"/>
<feature type="domain" description="Phosphoribosyltransferase" evidence="1">
    <location>
        <begin position="36"/>
        <end position="204"/>
    </location>
</feature>
<dbReference type="Gene3D" id="3.30.1310.20">
    <property type="entry name" value="PRTase-like"/>
    <property type="match status" value="1"/>
</dbReference>
<sequence length="226" mass="23471">MIASALVASGPPEFRDRREAGQRLATALVPLAPAHPVVLALPRGGVPVAFEVARRLRAPLGLLFVRKIGVPGVEEVGLGAIAAAGDGNAEPVLNEALMRQVGVSREVLTPAVQRQRAEIARQQAAYDGVAPAIAGRLVVVVDDGIATGGTMRAALRAVRHGGATRVVLAVPVAPPEALADLAAECDDLVCLVAPSDFRAVGVHYADFRQVEDAEVRQLLAEARTAT</sequence>
<dbReference type="SUPFAM" id="SSF53271">
    <property type="entry name" value="PRTase-like"/>
    <property type="match status" value="1"/>
</dbReference>